<dbReference type="SUPFAM" id="SSF48208">
    <property type="entry name" value="Six-hairpin glycosidases"/>
    <property type="match status" value="1"/>
</dbReference>
<keyword evidence="3" id="KW-1185">Reference proteome</keyword>
<dbReference type="InterPro" id="IPR036249">
    <property type="entry name" value="Thioredoxin-like_sf"/>
</dbReference>
<dbReference type="PANTHER" id="PTHR42899:SF1">
    <property type="entry name" value="SPERMATOGENESIS-ASSOCIATED PROTEIN 20"/>
    <property type="match status" value="1"/>
</dbReference>
<gene>
    <name evidence="2" type="ORF">Pla22_19360</name>
</gene>
<dbReference type="Pfam" id="PF03190">
    <property type="entry name" value="Thioredox_DsbH"/>
    <property type="match status" value="1"/>
</dbReference>
<dbReference type="RefSeq" id="WP_146514361.1">
    <property type="nucleotide sequence ID" value="NZ_SJPI01000001.1"/>
</dbReference>
<dbReference type="Proteomes" id="UP000316598">
    <property type="component" value="Unassembled WGS sequence"/>
</dbReference>
<dbReference type="Gene3D" id="3.40.30.10">
    <property type="entry name" value="Glutaredoxin"/>
    <property type="match status" value="1"/>
</dbReference>
<dbReference type="InterPro" id="IPR008928">
    <property type="entry name" value="6-hairpin_glycosidase_sf"/>
</dbReference>
<dbReference type="GO" id="GO:0005975">
    <property type="term" value="P:carbohydrate metabolic process"/>
    <property type="evidence" value="ECO:0007669"/>
    <property type="project" value="InterPro"/>
</dbReference>
<accession>A0A5C5WTN9</accession>
<sequence length="679" mass="75878">MNHLADSLSPYLLQHKDNPVDWYPWGGEAFDQAKKTDKPIFLSVGYAACHWCHVMEHESFENKTIAEFLNEHFVSIKVDREERPDIDQIYMNAVQVMTGRGGWPMSVFLNHDQKPFYAGTYWPPTERQGMPGFLQVLDAIADAWKNRRGDVVEHANDISKALVQIAIGTDDGLDDEAPDASVIEVATDHLLSSLDKREGGFGSAPKFPHATDLMLLLRRGQITGNSALTDAAVLTLDKMACGGIRDHIGGGFARYSVDGHWLVPHFEKMLYDNSLLATCYLQAFQATGEKRHAEVAEDVLTYLCRDMVDDAGGLHCSEDADSEGVEGKFYVWKPEQIIEVLGQERGERFCQIYDITQRGNFEGNSIANLKEPIESIELQAELADDREKLRRIRDKRVHPGRDDKVLVAWNALAIKALSLGGAVLGRNDFLFAAIRAAEFVFDKMTKPDGRLLHAFRGKTAHLDAYLDDYAYLAEACVSLFETTADAKWIERAVQLAEIMLKHFEDKDRGGFFYTANDSETLITRNKDWHDGSLVGANASAASAIWKLTALTDRDDFREAVKETLVSGSVVIRSQAAACAALITVLDRYHGDHEQWGIAVPDHASLESLRTELAQVFRPQRTLSWIHSDSEKTSEIIKLNDNRKMIDGKATLYRCKGFTCDAPITGHDQIVQAWRVASGA</sequence>
<evidence type="ECO:0000259" key="1">
    <source>
        <dbReference type="Pfam" id="PF03190"/>
    </source>
</evidence>
<dbReference type="InterPro" id="IPR004879">
    <property type="entry name" value="Ssp411-like_TRX"/>
</dbReference>
<dbReference type="InterPro" id="IPR024705">
    <property type="entry name" value="Ssp411"/>
</dbReference>
<dbReference type="EMBL" id="SJPI01000001">
    <property type="protein sequence ID" value="TWT54294.1"/>
    <property type="molecule type" value="Genomic_DNA"/>
</dbReference>
<dbReference type="OrthoDB" id="9762614at2"/>
<dbReference type="SUPFAM" id="SSF52833">
    <property type="entry name" value="Thioredoxin-like"/>
    <property type="match status" value="1"/>
</dbReference>
<dbReference type="Gene3D" id="1.50.10.20">
    <property type="match status" value="1"/>
</dbReference>
<evidence type="ECO:0000313" key="2">
    <source>
        <dbReference type="EMBL" id="TWT54294.1"/>
    </source>
</evidence>
<name>A0A5C5WTN9_9BACT</name>
<organism evidence="2 3">
    <name type="scientific">Rubripirellula amarantea</name>
    <dbReference type="NCBI Taxonomy" id="2527999"/>
    <lineage>
        <taxon>Bacteria</taxon>
        <taxon>Pseudomonadati</taxon>
        <taxon>Planctomycetota</taxon>
        <taxon>Planctomycetia</taxon>
        <taxon>Pirellulales</taxon>
        <taxon>Pirellulaceae</taxon>
        <taxon>Rubripirellula</taxon>
    </lineage>
</organism>
<reference evidence="2 3" key="1">
    <citation type="submission" date="2019-02" db="EMBL/GenBank/DDBJ databases">
        <title>Deep-cultivation of Planctomycetes and their phenomic and genomic characterization uncovers novel biology.</title>
        <authorList>
            <person name="Wiegand S."/>
            <person name="Jogler M."/>
            <person name="Boedeker C."/>
            <person name="Pinto D."/>
            <person name="Vollmers J."/>
            <person name="Rivas-Marin E."/>
            <person name="Kohn T."/>
            <person name="Peeters S.H."/>
            <person name="Heuer A."/>
            <person name="Rast P."/>
            <person name="Oberbeckmann S."/>
            <person name="Bunk B."/>
            <person name="Jeske O."/>
            <person name="Meyerdierks A."/>
            <person name="Storesund J.E."/>
            <person name="Kallscheuer N."/>
            <person name="Luecker S."/>
            <person name="Lage O.M."/>
            <person name="Pohl T."/>
            <person name="Merkel B.J."/>
            <person name="Hornburger P."/>
            <person name="Mueller R.-W."/>
            <person name="Bruemmer F."/>
            <person name="Labrenz M."/>
            <person name="Spormann A.M."/>
            <person name="Op Den Camp H."/>
            <person name="Overmann J."/>
            <person name="Amann R."/>
            <person name="Jetten M.S.M."/>
            <person name="Mascher T."/>
            <person name="Medema M.H."/>
            <person name="Devos D.P."/>
            <person name="Kaster A.-K."/>
            <person name="Ovreas L."/>
            <person name="Rohde M."/>
            <person name="Galperin M.Y."/>
            <person name="Jogler C."/>
        </authorList>
    </citation>
    <scope>NUCLEOTIDE SEQUENCE [LARGE SCALE GENOMIC DNA]</scope>
    <source>
        <strain evidence="2 3">Pla22</strain>
    </source>
</reference>
<evidence type="ECO:0000313" key="3">
    <source>
        <dbReference type="Proteomes" id="UP000316598"/>
    </source>
</evidence>
<dbReference type="PANTHER" id="PTHR42899">
    <property type="entry name" value="SPERMATOGENESIS-ASSOCIATED PROTEIN 20"/>
    <property type="match status" value="1"/>
</dbReference>
<proteinExistence type="predicted"/>
<dbReference type="PIRSF" id="PIRSF006402">
    <property type="entry name" value="UCP006402_thioredoxin"/>
    <property type="match status" value="1"/>
</dbReference>
<comment type="caution">
    <text evidence="2">The sequence shown here is derived from an EMBL/GenBank/DDBJ whole genome shotgun (WGS) entry which is preliminary data.</text>
</comment>
<dbReference type="CDD" id="cd02955">
    <property type="entry name" value="SSP411"/>
    <property type="match status" value="1"/>
</dbReference>
<feature type="domain" description="Spermatogenesis-associated protein 20-like TRX" evidence="1">
    <location>
        <begin position="2"/>
        <end position="162"/>
    </location>
</feature>
<protein>
    <recommendedName>
        <fullName evidence="1">Spermatogenesis-associated protein 20-like TRX domain-containing protein</fullName>
    </recommendedName>
</protein>
<dbReference type="AlphaFoldDB" id="A0A5C5WTN9"/>